<evidence type="ECO:0000256" key="2">
    <source>
        <dbReference type="ARBA" id="ARBA00008655"/>
    </source>
</evidence>
<dbReference type="PANTHER" id="PTHR23063:SF57">
    <property type="entry name" value="LYSOPHOSPHATIDYLCHOLINE ACYLTRANSFERASE 1"/>
    <property type="match status" value="1"/>
</dbReference>
<keyword evidence="8 10" id="KW-0012">Acyltransferase</keyword>
<keyword evidence="3 10" id="KW-0808">Transferase</keyword>
<evidence type="ECO:0000313" key="10">
    <source>
        <dbReference type="EMBL" id="EMP42579.1"/>
    </source>
</evidence>
<feature type="domain" description="Phospholipid/glycerol acyltransferase" evidence="9">
    <location>
        <begin position="6"/>
        <end position="108"/>
    </location>
</feature>
<gene>
    <name evidence="10" type="ORF">UY3_00142</name>
</gene>
<protein>
    <submittedName>
        <fullName evidence="10">Lysophosphatidylcholine acyltransferase 1</fullName>
    </submittedName>
</protein>
<dbReference type="GO" id="GO:0047184">
    <property type="term" value="F:1-acylglycerophosphocholine O-acyltransferase activity"/>
    <property type="evidence" value="ECO:0007669"/>
    <property type="project" value="TreeGrafter"/>
</dbReference>
<organism evidence="10 11">
    <name type="scientific">Chelonia mydas</name>
    <name type="common">Green sea-turtle</name>
    <name type="synonym">Chelonia agassizi</name>
    <dbReference type="NCBI Taxonomy" id="8469"/>
    <lineage>
        <taxon>Eukaryota</taxon>
        <taxon>Metazoa</taxon>
        <taxon>Chordata</taxon>
        <taxon>Craniata</taxon>
        <taxon>Vertebrata</taxon>
        <taxon>Euteleostomi</taxon>
        <taxon>Archelosauria</taxon>
        <taxon>Testudinata</taxon>
        <taxon>Testudines</taxon>
        <taxon>Cryptodira</taxon>
        <taxon>Durocryptodira</taxon>
        <taxon>Americhelydia</taxon>
        <taxon>Chelonioidea</taxon>
        <taxon>Cheloniidae</taxon>
        <taxon>Chelonia</taxon>
    </lineage>
</organism>
<dbReference type="SMART" id="SM00563">
    <property type="entry name" value="PlsC"/>
    <property type="match status" value="1"/>
</dbReference>
<dbReference type="AlphaFoldDB" id="M7BZC5"/>
<evidence type="ECO:0000259" key="9">
    <source>
        <dbReference type="SMART" id="SM00563"/>
    </source>
</evidence>
<keyword evidence="11" id="KW-1185">Reference proteome</keyword>
<accession>M7BZC5</accession>
<dbReference type="InterPro" id="IPR002123">
    <property type="entry name" value="Plipid/glycerol_acylTrfase"/>
</dbReference>
<evidence type="ECO:0000256" key="4">
    <source>
        <dbReference type="ARBA" id="ARBA00022692"/>
    </source>
</evidence>
<proteinExistence type="inferred from homology"/>
<evidence type="ECO:0000313" key="11">
    <source>
        <dbReference type="Proteomes" id="UP000031443"/>
    </source>
</evidence>
<dbReference type="GO" id="GO:0006629">
    <property type="term" value="P:lipid metabolic process"/>
    <property type="evidence" value="ECO:0007669"/>
    <property type="project" value="UniProtKB-KW"/>
</dbReference>
<evidence type="ECO:0000256" key="6">
    <source>
        <dbReference type="ARBA" id="ARBA00023098"/>
    </source>
</evidence>
<dbReference type="SUPFAM" id="SSF69593">
    <property type="entry name" value="Glycerol-3-phosphate (1)-acyltransferase"/>
    <property type="match status" value="1"/>
</dbReference>
<dbReference type="STRING" id="8469.M7BZC5"/>
<keyword evidence="4" id="KW-0812">Transmembrane</keyword>
<evidence type="ECO:0000256" key="1">
    <source>
        <dbReference type="ARBA" id="ARBA00004370"/>
    </source>
</evidence>
<keyword evidence="5" id="KW-1133">Transmembrane helix</keyword>
<keyword evidence="6" id="KW-0443">Lipid metabolism</keyword>
<dbReference type="GO" id="GO:0016020">
    <property type="term" value="C:membrane"/>
    <property type="evidence" value="ECO:0007669"/>
    <property type="project" value="UniProtKB-SubCell"/>
</dbReference>
<dbReference type="GO" id="GO:0005783">
    <property type="term" value="C:endoplasmic reticulum"/>
    <property type="evidence" value="ECO:0007669"/>
    <property type="project" value="TreeGrafter"/>
</dbReference>
<evidence type="ECO:0000256" key="8">
    <source>
        <dbReference type="ARBA" id="ARBA00023315"/>
    </source>
</evidence>
<reference evidence="11" key="1">
    <citation type="journal article" date="2013" name="Nat. Genet.">
        <title>The draft genomes of soft-shell turtle and green sea turtle yield insights into the development and evolution of the turtle-specific body plan.</title>
        <authorList>
            <person name="Wang Z."/>
            <person name="Pascual-Anaya J."/>
            <person name="Zadissa A."/>
            <person name="Li W."/>
            <person name="Niimura Y."/>
            <person name="Huang Z."/>
            <person name="Li C."/>
            <person name="White S."/>
            <person name="Xiong Z."/>
            <person name="Fang D."/>
            <person name="Wang B."/>
            <person name="Ming Y."/>
            <person name="Chen Y."/>
            <person name="Zheng Y."/>
            <person name="Kuraku S."/>
            <person name="Pignatelli M."/>
            <person name="Herrero J."/>
            <person name="Beal K."/>
            <person name="Nozawa M."/>
            <person name="Li Q."/>
            <person name="Wang J."/>
            <person name="Zhang H."/>
            <person name="Yu L."/>
            <person name="Shigenobu S."/>
            <person name="Wang J."/>
            <person name="Liu J."/>
            <person name="Flicek P."/>
            <person name="Searle S."/>
            <person name="Wang J."/>
            <person name="Kuratani S."/>
            <person name="Yin Y."/>
            <person name="Aken B."/>
            <person name="Zhang G."/>
            <person name="Irie N."/>
        </authorList>
    </citation>
    <scope>NUCLEOTIDE SEQUENCE [LARGE SCALE GENOMIC DNA]</scope>
</reference>
<dbReference type="PANTHER" id="PTHR23063">
    <property type="entry name" value="PHOSPHOLIPID ACYLTRANSFERASE"/>
    <property type="match status" value="1"/>
</dbReference>
<keyword evidence="7" id="KW-0472">Membrane</keyword>
<dbReference type="EMBL" id="KB469744">
    <property type="protein sequence ID" value="EMP42579.1"/>
    <property type="molecule type" value="Genomic_DNA"/>
</dbReference>
<evidence type="ECO:0000256" key="7">
    <source>
        <dbReference type="ARBA" id="ARBA00023136"/>
    </source>
</evidence>
<sequence length="164" mass="18384">MSTLLQSMLSPIDSGTQAAREASPVDTARCRHLALIKYIRPVFVSRSDQDSRRKTVEEIKRRAQSDGKWPQIMIFPEGTCTNRSCLITFKPGAFIPGVPVQPVVLRYPNKLAFSVDFLAQVLIQEICQAATWFSVHMFMSHCALTQQAQDDIGFGRAVLQAAQW</sequence>
<evidence type="ECO:0000256" key="5">
    <source>
        <dbReference type="ARBA" id="ARBA00022989"/>
    </source>
</evidence>
<dbReference type="Proteomes" id="UP000031443">
    <property type="component" value="Unassembled WGS sequence"/>
</dbReference>
<dbReference type="Pfam" id="PF01553">
    <property type="entry name" value="Acyltransferase"/>
    <property type="match status" value="1"/>
</dbReference>
<comment type="subcellular location">
    <subcellularLocation>
        <location evidence="1">Membrane</location>
    </subcellularLocation>
</comment>
<name>M7BZC5_CHEMY</name>
<comment type="similarity">
    <text evidence="2">Belongs to the 1-acyl-sn-glycerol-3-phosphate acyltransferase family.</text>
</comment>
<evidence type="ECO:0000256" key="3">
    <source>
        <dbReference type="ARBA" id="ARBA00022679"/>
    </source>
</evidence>
<dbReference type="GO" id="GO:0042171">
    <property type="term" value="F:lysophosphatidic acid acyltransferase activity"/>
    <property type="evidence" value="ECO:0007669"/>
    <property type="project" value="TreeGrafter"/>
</dbReference>